<feature type="chain" id="PRO_5046236365" evidence="1">
    <location>
        <begin position="26"/>
        <end position="153"/>
    </location>
</feature>
<comment type="caution">
    <text evidence="3">The sequence shown here is derived from an EMBL/GenBank/DDBJ whole genome shotgun (WGS) entry which is preliminary data.</text>
</comment>
<protein>
    <submittedName>
        <fullName evidence="3">PepSY domain-containing protein</fullName>
    </submittedName>
</protein>
<evidence type="ECO:0000256" key="1">
    <source>
        <dbReference type="SAM" id="SignalP"/>
    </source>
</evidence>
<keyword evidence="4" id="KW-1185">Reference proteome</keyword>
<gene>
    <name evidence="3" type="ORF">ORD21_09835</name>
</gene>
<evidence type="ECO:0000313" key="4">
    <source>
        <dbReference type="Proteomes" id="UP001276150"/>
    </source>
</evidence>
<sequence length="153" mass="16249">MKTKAMLLTITTAALALPLAGYALAQTTPKTAPAMTQPLPQTTKTVESQEPMIKSSIMLPAEQKGVEMIDAQESAQYLKLAKITLDQARAAALVAVPGTVTRIQLDEEEGSLVYEVEIGNQEVIIDAGNGEVLYQGAMDAGDNKNENGNDSDD</sequence>
<organism evidence="3 4">
    <name type="scientific">Deinococcus arenicola</name>
    <dbReference type="NCBI Taxonomy" id="2994950"/>
    <lineage>
        <taxon>Bacteria</taxon>
        <taxon>Thermotogati</taxon>
        <taxon>Deinococcota</taxon>
        <taxon>Deinococci</taxon>
        <taxon>Deinococcales</taxon>
        <taxon>Deinococcaceae</taxon>
        <taxon>Deinococcus</taxon>
    </lineage>
</organism>
<dbReference type="Gene3D" id="3.10.450.40">
    <property type="match status" value="1"/>
</dbReference>
<reference evidence="3 4" key="1">
    <citation type="submission" date="2022-11" db="EMBL/GenBank/DDBJ databases">
        <title>Deinococcus ZS9-10, Low Temperature and Draught-tolerating, UV-resistant Bacteria from Continental Antarctica.</title>
        <authorList>
            <person name="Cheng L."/>
        </authorList>
    </citation>
    <scope>NUCLEOTIDE SEQUENCE [LARGE SCALE GENOMIC DNA]</scope>
    <source>
        <strain evidence="3 4">ZS9-10</strain>
    </source>
</reference>
<dbReference type="Pfam" id="PF03413">
    <property type="entry name" value="PepSY"/>
    <property type="match status" value="1"/>
</dbReference>
<name>A0ABU4DSM3_9DEIO</name>
<dbReference type="RefSeq" id="WP_317640212.1">
    <property type="nucleotide sequence ID" value="NZ_JAPMIV010000015.1"/>
</dbReference>
<dbReference type="EMBL" id="JAPMIV010000015">
    <property type="protein sequence ID" value="MDV6374885.1"/>
    <property type="molecule type" value="Genomic_DNA"/>
</dbReference>
<proteinExistence type="predicted"/>
<accession>A0ABU4DSM3</accession>
<dbReference type="Proteomes" id="UP001276150">
    <property type="component" value="Unassembled WGS sequence"/>
</dbReference>
<feature type="domain" description="PepSY" evidence="2">
    <location>
        <begin position="82"/>
        <end position="134"/>
    </location>
</feature>
<evidence type="ECO:0000259" key="2">
    <source>
        <dbReference type="Pfam" id="PF03413"/>
    </source>
</evidence>
<keyword evidence="1" id="KW-0732">Signal</keyword>
<evidence type="ECO:0000313" key="3">
    <source>
        <dbReference type="EMBL" id="MDV6374885.1"/>
    </source>
</evidence>
<dbReference type="InterPro" id="IPR025711">
    <property type="entry name" value="PepSY"/>
</dbReference>
<feature type="signal peptide" evidence="1">
    <location>
        <begin position="1"/>
        <end position="25"/>
    </location>
</feature>